<dbReference type="AlphaFoldDB" id="A0A7R9AGN4"/>
<reference evidence="1" key="1">
    <citation type="submission" date="2020-11" db="EMBL/GenBank/DDBJ databases">
        <authorList>
            <person name="Tran Van P."/>
        </authorList>
    </citation>
    <scope>NUCLEOTIDE SEQUENCE</scope>
</reference>
<organism evidence="1">
    <name type="scientific">Darwinula stevensoni</name>
    <dbReference type="NCBI Taxonomy" id="69355"/>
    <lineage>
        <taxon>Eukaryota</taxon>
        <taxon>Metazoa</taxon>
        <taxon>Ecdysozoa</taxon>
        <taxon>Arthropoda</taxon>
        <taxon>Crustacea</taxon>
        <taxon>Oligostraca</taxon>
        <taxon>Ostracoda</taxon>
        <taxon>Podocopa</taxon>
        <taxon>Podocopida</taxon>
        <taxon>Darwinulocopina</taxon>
        <taxon>Darwinuloidea</taxon>
        <taxon>Darwinulidae</taxon>
        <taxon>Darwinula</taxon>
    </lineage>
</organism>
<keyword evidence="2" id="KW-1185">Reference proteome</keyword>
<gene>
    <name evidence="1" type="ORF">DSTB1V02_LOCUS13668</name>
</gene>
<dbReference type="EMBL" id="CAJPEV010007093">
    <property type="protein sequence ID" value="CAG0904576.1"/>
    <property type="molecule type" value="Genomic_DNA"/>
</dbReference>
<accession>A0A7R9AGN4</accession>
<name>A0A7R9AGN4_9CRUS</name>
<sequence>VEEGFRGFPSLPDFTGRVALSSFDSTSSADSQVASNWAQVVKGAKVKRSHEAVIKTENKFLGLSEDKKKLQVMKNLLQLGSEAVKEFLSVAEKLDEGLLESARMKLNVTHVSEEALAPFMTIKNLEQDEEWRCYFEICLHGEASPRTQTSGNIRIRTVLGNPTELPQGFFTQPFCSAIFSVKNAVEAKLSARLARPSGQMQERQIPTALITEGIREAAESQESSRKKA</sequence>
<proteinExistence type="predicted"/>
<dbReference type="EMBL" id="LR906610">
    <property type="protein sequence ID" value="CAD7253922.1"/>
    <property type="molecule type" value="Genomic_DNA"/>
</dbReference>
<protein>
    <submittedName>
        <fullName evidence="1">Uncharacterized protein</fullName>
    </submittedName>
</protein>
<feature type="non-terminal residue" evidence="1">
    <location>
        <position position="1"/>
    </location>
</feature>
<dbReference type="Proteomes" id="UP000677054">
    <property type="component" value="Unassembled WGS sequence"/>
</dbReference>
<evidence type="ECO:0000313" key="2">
    <source>
        <dbReference type="Proteomes" id="UP000677054"/>
    </source>
</evidence>
<evidence type="ECO:0000313" key="1">
    <source>
        <dbReference type="EMBL" id="CAD7253922.1"/>
    </source>
</evidence>